<proteinExistence type="predicted"/>
<dbReference type="RefSeq" id="XP_002543959.1">
    <property type="nucleotide sequence ID" value="XM_002543913.1"/>
</dbReference>
<dbReference type="GeneID" id="8442050"/>
<dbReference type="InParanoid" id="C4JQZ4"/>
<dbReference type="AlphaFoldDB" id="C4JQZ4"/>
<dbReference type="EMBL" id="CH476616">
    <property type="protein sequence ID" value="EEP78630.1"/>
    <property type="molecule type" value="Genomic_DNA"/>
</dbReference>
<accession>C4JQZ4</accession>
<reference evidence="2" key="1">
    <citation type="journal article" date="2009" name="Genome Res.">
        <title>Comparative genomic analyses of the human fungal pathogens Coccidioides and their relatives.</title>
        <authorList>
            <person name="Sharpton T.J."/>
            <person name="Stajich J.E."/>
            <person name="Rounsley S.D."/>
            <person name="Gardner M.J."/>
            <person name="Wortman J.R."/>
            <person name="Jordar V.S."/>
            <person name="Maiti R."/>
            <person name="Kodira C.D."/>
            <person name="Neafsey D.E."/>
            <person name="Zeng Q."/>
            <person name="Hung C.-Y."/>
            <person name="McMahan C."/>
            <person name="Muszewska A."/>
            <person name="Grynberg M."/>
            <person name="Mandel M.A."/>
            <person name="Kellner E.M."/>
            <person name="Barker B.M."/>
            <person name="Galgiani J.N."/>
            <person name="Orbach M.J."/>
            <person name="Kirkland T.N."/>
            <person name="Cole G.T."/>
            <person name="Henn M.R."/>
            <person name="Birren B.W."/>
            <person name="Taylor J.W."/>
        </authorList>
    </citation>
    <scope>NUCLEOTIDE SEQUENCE [LARGE SCALE GENOMIC DNA]</scope>
    <source>
        <strain evidence="2">UAMH 1704</strain>
    </source>
</reference>
<gene>
    <name evidence="1" type="ORF">UREG_03476</name>
</gene>
<name>C4JQZ4_UNCRE</name>
<keyword evidence="2" id="KW-1185">Reference proteome</keyword>
<protein>
    <submittedName>
        <fullName evidence="1">Uncharacterized protein</fullName>
    </submittedName>
</protein>
<dbReference type="VEuPathDB" id="FungiDB:UREG_03476"/>
<dbReference type="KEGG" id="ure:UREG_03476"/>
<dbReference type="Proteomes" id="UP000002058">
    <property type="component" value="Unassembled WGS sequence"/>
</dbReference>
<dbReference type="HOGENOM" id="CLU_1603974_0_0_1"/>
<evidence type="ECO:0000313" key="2">
    <source>
        <dbReference type="Proteomes" id="UP000002058"/>
    </source>
</evidence>
<organism evidence="1 2">
    <name type="scientific">Uncinocarpus reesii (strain UAMH 1704)</name>
    <dbReference type="NCBI Taxonomy" id="336963"/>
    <lineage>
        <taxon>Eukaryota</taxon>
        <taxon>Fungi</taxon>
        <taxon>Dikarya</taxon>
        <taxon>Ascomycota</taxon>
        <taxon>Pezizomycotina</taxon>
        <taxon>Eurotiomycetes</taxon>
        <taxon>Eurotiomycetidae</taxon>
        <taxon>Onygenales</taxon>
        <taxon>Onygenaceae</taxon>
        <taxon>Uncinocarpus</taxon>
    </lineage>
</organism>
<evidence type="ECO:0000313" key="1">
    <source>
        <dbReference type="EMBL" id="EEP78630.1"/>
    </source>
</evidence>
<sequence length="166" mass="19456">MDVGRRPHFERETDAGRKEWRWATAVWFGMVWYGGVTVRRVRSWTCSTSVSRSLLQPRNTKCGSESPFLGGFEEKLKGQPEWPSNGCRERRKRRCQDGDIYPVQIKETNYTDQMAFIYLQCCNKLQAHTPLRGEEHFEKSMAMVRLEAREISNQMTRLPEKATAQY</sequence>